<protein>
    <submittedName>
        <fullName evidence="1">Mlr0794 protein</fullName>
    </submittedName>
</protein>
<dbReference type="Proteomes" id="UP000000552">
    <property type="component" value="Chromosome"/>
</dbReference>
<dbReference type="HOGENOM" id="CLU_1667987_0_0_5"/>
<dbReference type="KEGG" id="mlo:mlr0794"/>
<evidence type="ECO:0000313" key="2">
    <source>
        <dbReference type="Proteomes" id="UP000000552"/>
    </source>
</evidence>
<sequence length="158" mass="17090">MPSWAMKVSLVICHLKGVSAEIITPADKSTAARKRRSVTFFQKTGSAIDGGDEIAHFVDQFAEPIEGLAVFRLPLDLGGTIGDGKGADAASGPLQPMRQQKPVLEIGIDYFVAYRQRLLYKQRQHLLLEGAVAHRLPGKVCQIDRSGLPGSRDVASGH</sequence>
<organism evidence="1 2">
    <name type="scientific">Mesorhizobium japonicum (strain LMG 29417 / CECT 9101 / MAFF 303099)</name>
    <name type="common">Mesorhizobium loti (strain MAFF 303099)</name>
    <dbReference type="NCBI Taxonomy" id="266835"/>
    <lineage>
        <taxon>Bacteria</taxon>
        <taxon>Pseudomonadati</taxon>
        <taxon>Pseudomonadota</taxon>
        <taxon>Alphaproteobacteria</taxon>
        <taxon>Hyphomicrobiales</taxon>
        <taxon>Phyllobacteriaceae</taxon>
        <taxon>Mesorhizobium</taxon>
    </lineage>
</organism>
<dbReference type="AlphaFoldDB" id="Q98M04"/>
<accession>Q98M04</accession>
<name>Q98M04_RHILO</name>
<gene>
    <name evidence="1" type="ordered locus">mlr0794</name>
</gene>
<reference evidence="1 2" key="1">
    <citation type="journal article" date="2000" name="DNA Res.">
        <title>Complete genome structure of the nitrogen-fixing symbiotic bacterium Mesorhizobium loti.</title>
        <authorList>
            <person name="Kaneko T."/>
            <person name="Nakamura Y."/>
            <person name="Sato S."/>
            <person name="Asamizu E."/>
            <person name="Kato T."/>
            <person name="Sasamoto S."/>
            <person name="Watanabe A."/>
            <person name="Idesawa K."/>
            <person name="Ishikawa A."/>
            <person name="Kawashima K."/>
            <person name="Kimura T."/>
            <person name="Kishida Y."/>
            <person name="Kiyokawa C."/>
            <person name="Kohara M."/>
            <person name="Matsumoto M."/>
            <person name="Matsuno A."/>
            <person name="Mochizuki Y."/>
            <person name="Nakayama S."/>
            <person name="Nakazaki N."/>
            <person name="Shimpo S."/>
            <person name="Sugimoto M."/>
            <person name="Takeuchi C."/>
            <person name="Yamada M."/>
            <person name="Tabata S."/>
        </authorList>
    </citation>
    <scope>NUCLEOTIDE SEQUENCE [LARGE SCALE GENOMIC DNA]</scope>
    <source>
        <strain evidence="2">LMG 29417 / CECT 9101 / MAFF 303099</strain>
    </source>
</reference>
<proteinExistence type="predicted"/>
<dbReference type="EMBL" id="BA000012">
    <property type="protein sequence ID" value="BAB48309.1"/>
    <property type="molecule type" value="Genomic_DNA"/>
</dbReference>
<evidence type="ECO:0000313" key="1">
    <source>
        <dbReference type="EMBL" id="BAB48309.1"/>
    </source>
</evidence>